<reference evidence="2 3" key="1">
    <citation type="submission" date="2016-10" db="EMBL/GenBank/DDBJ databases">
        <authorList>
            <person name="de Groot N.N."/>
        </authorList>
    </citation>
    <scope>NUCLEOTIDE SEQUENCE [LARGE SCALE GENOMIC DNA]</scope>
    <source>
        <strain evidence="2 3">D15d</strain>
    </source>
</reference>
<dbReference type="AlphaFoldDB" id="A0A1H5V4U1"/>
<protein>
    <recommendedName>
        <fullName evidence="4">FtsX-like permease family protein</fullName>
    </recommendedName>
</protein>
<dbReference type="EMBL" id="FNUL01000009">
    <property type="protein sequence ID" value="SEF81788.1"/>
    <property type="molecule type" value="Genomic_DNA"/>
</dbReference>
<feature type="transmembrane region" description="Helical" evidence="1">
    <location>
        <begin position="312"/>
        <end position="337"/>
    </location>
</feature>
<name>A0A1H5V4U1_9FIRM</name>
<evidence type="ECO:0008006" key="4">
    <source>
        <dbReference type="Google" id="ProtNLM"/>
    </source>
</evidence>
<keyword evidence="1" id="KW-0472">Membrane</keyword>
<sequence length="391" mass="45155">MRIMRASVIFWKINLKNAVSAIVTLVSFVLILNLIIGIVFQMTGVMKHDIVDNNSLKFMEIIVDDTRNESLKSIYNDLRSNDKIEGCVYDLTVPVTNMDMQNDSDVTYYMFGVTKDMLKSFGINANEELDNYLYIPETYKENNKTDSFVLYSAYKTIDENGIEEINYTEKQLEITDYYNEIKLNLLPEPLILVDETEAINYYNNNMIDFGLFDNTRIIATVKDVSYFKEIENELNNNYDNLLIRYDLKNTGTLPEYAKVITIVSSIVILVLAFFSITNLKANINQNLNTRKREIALMGILNFGKKKIIAIELIGFLIDSVICFSISFVVSIILFTLLKSYFGFDIISGYGIYYFVIDLAITIILFIGISTIELKLYTQKILNRKMYREVLF</sequence>
<dbReference type="RefSeq" id="WP_103952937.1">
    <property type="nucleotide sequence ID" value="NZ_FNUL01000009.1"/>
</dbReference>
<keyword evidence="1" id="KW-1133">Transmembrane helix</keyword>
<keyword evidence="3" id="KW-1185">Reference proteome</keyword>
<evidence type="ECO:0000256" key="1">
    <source>
        <dbReference type="SAM" id="Phobius"/>
    </source>
</evidence>
<dbReference type="Proteomes" id="UP000236726">
    <property type="component" value="Unassembled WGS sequence"/>
</dbReference>
<evidence type="ECO:0000313" key="2">
    <source>
        <dbReference type="EMBL" id="SEF81788.1"/>
    </source>
</evidence>
<proteinExistence type="predicted"/>
<feature type="transmembrane region" description="Helical" evidence="1">
    <location>
        <begin position="256"/>
        <end position="276"/>
    </location>
</feature>
<accession>A0A1H5V4U1</accession>
<feature type="transmembrane region" description="Helical" evidence="1">
    <location>
        <begin position="21"/>
        <end position="40"/>
    </location>
</feature>
<gene>
    <name evidence="2" type="ORF">SAMN05216537_10999</name>
</gene>
<feature type="transmembrane region" description="Helical" evidence="1">
    <location>
        <begin position="349"/>
        <end position="375"/>
    </location>
</feature>
<keyword evidence="1" id="KW-0812">Transmembrane</keyword>
<organism evidence="2 3">
    <name type="scientific">Lachnospira multipara</name>
    <dbReference type="NCBI Taxonomy" id="28051"/>
    <lineage>
        <taxon>Bacteria</taxon>
        <taxon>Bacillati</taxon>
        <taxon>Bacillota</taxon>
        <taxon>Clostridia</taxon>
        <taxon>Lachnospirales</taxon>
        <taxon>Lachnospiraceae</taxon>
        <taxon>Lachnospira</taxon>
    </lineage>
</organism>
<evidence type="ECO:0000313" key="3">
    <source>
        <dbReference type="Proteomes" id="UP000236726"/>
    </source>
</evidence>